<feature type="region of interest" description="Disordered" evidence="1">
    <location>
        <begin position="99"/>
        <end position="122"/>
    </location>
</feature>
<feature type="compositionally biased region" description="Low complexity" evidence="1">
    <location>
        <begin position="423"/>
        <end position="432"/>
    </location>
</feature>
<feature type="compositionally biased region" description="Gly residues" evidence="1">
    <location>
        <begin position="412"/>
        <end position="422"/>
    </location>
</feature>
<dbReference type="GO" id="GO:0005524">
    <property type="term" value="F:ATP binding"/>
    <property type="evidence" value="ECO:0007669"/>
    <property type="project" value="InterPro"/>
</dbReference>
<feature type="compositionally biased region" description="Basic and acidic residues" evidence="1">
    <location>
        <begin position="900"/>
        <end position="925"/>
    </location>
</feature>
<feature type="signal peptide" evidence="2">
    <location>
        <begin position="1"/>
        <end position="18"/>
    </location>
</feature>
<evidence type="ECO:0000256" key="2">
    <source>
        <dbReference type="SAM" id="SignalP"/>
    </source>
</evidence>
<proteinExistence type="predicted"/>
<feature type="compositionally biased region" description="Pro residues" evidence="1">
    <location>
        <begin position="519"/>
        <end position="531"/>
    </location>
</feature>
<evidence type="ECO:0000313" key="4">
    <source>
        <dbReference type="Proteomes" id="UP001165085"/>
    </source>
</evidence>
<dbReference type="EMBL" id="BRXY01000151">
    <property type="protein sequence ID" value="GMH71807.1"/>
    <property type="molecule type" value="Genomic_DNA"/>
</dbReference>
<feature type="region of interest" description="Disordered" evidence="1">
    <location>
        <begin position="660"/>
        <end position="681"/>
    </location>
</feature>
<feature type="region of interest" description="Disordered" evidence="1">
    <location>
        <begin position="412"/>
        <end position="443"/>
    </location>
</feature>
<feature type="compositionally biased region" description="Polar residues" evidence="1">
    <location>
        <begin position="888"/>
        <end position="899"/>
    </location>
</feature>
<sequence length="1086" mass="121920">MKFTLATIFAALATSVNAFVPTAFLPRSLKLDANSGYECVSPPPDAATFDQIDDLLVERNEARFARDYDAADDIRDLLKRDFNVHVYDKFKEFEIVENRGRGGNSRGRDNYNAPGNPQNQWDFGPLGHDYERAPDDTAELSEDFVAEINDLIRLRLEAKLKRNFQEADSIQNQLEADFRVLVHDGRKQWRGDDGDFNKYQRQGVPGDDEPADLDSIVTAMLAERTEAKMVRDYDVADRIKDELREKYNVMVDDKKKSWVVGYDNQSDRGRQWFRGCDKKDDEDENFESQVMELVEERNKAKISRNYDAADDILATLQEDFGVYCNDRERSWTVGPNYPKYKRAQFDTPGEDEDENFEQTVNDLVAERSAAKYFRDFDTADDIRDDLSRDFDVFVDDKQMLWKIGKFEDRGRGGGGGRGGFRGGVSETSLSLESESHHTYSQNGPLVRHRGRLLGFIAGVELSALDRKNAKSNKQTKASSNPPTPPPSWRDSLNSLSSSFTAALNSPDPIKTLAQGNVAPAPPLQSPTPSATPPKRKTSLQQVKSLLTPSLKVYPQITPDDLKSRLEVYFLRLYGCNHITANLLDGKVLKKIQSSVVKVAVKGVVKSFLATVSATTSPTLLLHSHIVAMCREALAVVEISREIETVVKYTIVRIEADLDGNQTSTEDKSGGSSQGEGEEKLPSQIKSFLKSPKIADKFLRVENMFASKFDDAEVVSKCMSGHLKSLLEYLSEADNSTQLVMSSYGERMLSRGIDPSLRNEFKDGDFESEAALKSAYEKFHKQFKSIRLPPSDNFMCVNLVKHLSEEKEKAKGSAKYSEQSMMQALKDLKRERIFVNGREVVDRKVTSKRELVKVLTEAIEKGVVNPKPDKKATSNNLLDESLLASESDYSTGFSSAPDNDTSNKESGDSDCRRRRGDPNEKKVIARPRKFDTSKLTEIVSRILLASSRTGSGGDTLLFLNDLFGGDEVVLRPSSNENMQAAIEIDVYAGRVDIVCKAFYTVYLREDLEAPMLYLRGKMVERIPLFVQRVEGGELGDVELKEVERVEGEDEGYEFGRVLKINMAAPTIEAKAHENINTPIKTENKVEI</sequence>
<dbReference type="OrthoDB" id="47021at2759"/>
<dbReference type="GO" id="GO:0004812">
    <property type="term" value="F:aminoacyl-tRNA ligase activity"/>
    <property type="evidence" value="ECO:0007669"/>
    <property type="project" value="InterPro"/>
</dbReference>
<organism evidence="3 4">
    <name type="scientific">Triparma strigata</name>
    <dbReference type="NCBI Taxonomy" id="1606541"/>
    <lineage>
        <taxon>Eukaryota</taxon>
        <taxon>Sar</taxon>
        <taxon>Stramenopiles</taxon>
        <taxon>Ochrophyta</taxon>
        <taxon>Bolidophyceae</taxon>
        <taxon>Parmales</taxon>
        <taxon>Triparmaceae</taxon>
        <taxon>Triparma</taxon>
    </lineage>
</organism>
<evidence type="ECO:0000313" key="3">
    <source>
        <dbReference type="EMBL" id="GMH71807.1"/>
    </source>
</evidence>
<name>A0A9W7EAG3_9STRA</name>
<feature type="region of interest" description="Disordered" evidence="1">
    <location>
        <begin position="467"/>
        <end position="493"/>
    </location>
</feature>
<feature type="region of interest" description="Disordered" evidence="1">
    <location>
        <begin position="193"/>
        <end position="212"/>
    </location>
</feature>
<feature type="region of interest" description="Disordered" evidence="1">
    <location>
        <begin position="888"/>
        <end position="925"/>
    </location>
</feature>
<protein>
    <submittedName>
        <fullName evidence="3">Uncharacterized protein</fullName>
    </submittedName>
</protein>
<dbReference type="AlphaFoldDB" id="A0A9W7EAG3"/>
<dbReference type="Gene3D" id="1.20.120.1910">
    <property type="entry name" value="Cysteine-tRNA ligase, C-terminal anti-codon recognition domain"/>
    <property type="match status" value="4"/>
</dbReference>
<evidence type="ECO:0000256" key="1">
    <source>
        <dbReference type="SAM" id="MobiDB-lite"/>
    </source>
</evidence>
<dbReference type="InterPro" id="IPR009080">
    <property type="entry name" value="tRNAsynth_Ia_anticodon-bd"/>
</dbReference>
<keyword evidence="4" id="KW-1185">Reference proteome</keyword>
<feature type="region of interest" description="Disordered" evidence="1">
    <location>
        <begin position="508"/>
        <end position="537"/>
    </location>
</feature>
<dbReference type="GO" id="GO:0006418">
    <property type="term" value="P:tRNA aminoacylation for protein translation"/>
    <property type="evidence" value="ECO:0007669"/>
    <property type="project" value="InterPro"/>
</dbReference>
<feature type="compositionally biased region" description="Polar residues" evidence="1">
    <location>
        <begin position="471"/>
        <end position="480"/>
    </location>
</feature>
<accession>A0A9W7EAG3</accession>
<dbReference type="Proteomes" id="UP001165085">
    <property type="component" value="Unassembled WGS sequence"/>
</dbReference>
<dbReference type="SUPFAM" id="SSF47323">
    <property type="entry name" value="Anticodon-binding domain of a subclass of class I aminoacyl-tRNA synthetases"/>
    <property type="match status" value="1"/>
</dbReference>
<comment type="caution">
    <text evidence="3">The sequence shown here is derived from an EMBL/GenBank/DDBJ whole genome shotgun (WGS) entry which is preliminary data.</text>
</comment>
<feature type="chain" id="PRO_5040827756" evidence="2">
    <location>
        <begin position="19"/>
        <end position="1086"/>
    </location>
</feature>
<reference evidence="4" key="1">
    <citation type="journal article" date="2023" name="Commun. Biol.">
        <title>Genome analysis of Parmales, the sister group of diatoms, reveals the evolutionary specialization of diatoms from phago-mixotrophs to photoautotrophs.</title>
        <authorList>
            <person name="Ban H."/>
            <person name="Sato S."/>
            <person name="Yoshikawa S."/>
            <person name="Yamada K."/>
            <person name="Nakamura Y."/>
            <person name="Ichinomiya M."/>
            <person name="Sato N."/>
            <person name="Blanc-Mathieu R."/>
            <person name="Endo H."/>
            <person name="Kuwata A."/>
            <person name="Ogata H."/>
        </authorList>
    </citation>
    <scope>NUCLEOTIDE SEQUENCE [LARGE SCALE GENOMIC DNA]</scope>
    <source>
        <strain evidence="4">NIES 3701</strain>
    </source>
</reference>
<gene>
    <name evidence="3" type="ORF">TrST_g6825</name>
</gene>
<keyword evidence="2" id="KW-0732">Signal</keyword>